<feature type="domain" description="DEAD-box RNA helicase Q" evidence="13">
    <location>
        <begin position="1"/>
        <end position="29"/>
    </location>
</feature>
<dbReference type="InterPro" id="IPR050547">
    <property type="entry name" value="DEAD_box_RNA_helicases"/>
</dbReference>
<dbReference type="SMART" id="SM00490">
    <property type="entry name" value="HELICc"/>
    <property type="match status" value="1"/>
</dbReference>
<accession>A0ABV1BVA1</accession>
<dbReference type="Pfam" id="PF25399">
    <property type="entry name" value="DeaD_dimer"/>
    <property type="match status" value="1"/>
</dbReference>
<dbReference type="CDD" id="cd18787">
    <property type="entry name" value="SF2_C_DEAD"/>
    <property type="match status" value="1"/>
</dbReference>
<dbReference type="EMBL" id="JBBMER010000002">
    <property type="protein sequence ID" value="MEQ2378985.1"/>
    <property type="molecule type" value="Genomic_DNA"/>
</dbReference>
<dbReference type="Gene3D" id="3.40.50.300">
    <property type="entry name" value="P-loop containing nucleotide triphosphate hydrolases"/>
    <property type="match status" value="2"/>
</dbReference>
<feature type="domain" description="Helicase C-terminal" evidence="12">
    <location>
        <begin position="214"/>
        <end position="375"/>
    </location>
</feature>
<keyword evidence="6 9" id="KW-0067">ATP-binding</keyword>
<dbReference type="SUPFAM" id="SSF52540">
    <property type="entry name" value="P-loop containing nucleoside triphosphate hydrolases"/>
    <property type="match status" value="1"/>
</dbReference>
<feature type="region of interest" description="Disordered" evidence="10">
    <location>
        <begin position="520"/>
        <end position="545"/>
    </location>
</feature>
<dbReference type="InterPro" id="IPR005580">
    <property type="entry name" value="DbpA/CsdA_RNA-bd_dom"/>
</dbReference>
<dbReference type="Pfam" id="PF00270">
    <property type="entry name" value="DEAD"/>
    <property type="match status" value="1"/>
</dbReference>
<name>A0ABV1BVA1_9FIRM</name>
<dbReference type="Proteomes" id="UP001442364">
    <property type="component" value="Unassembled WGS sequence"/>
</dbReference>
<evidence type="ECO:0000259" key="11">
    <source>
        <dbReference type="PROSITE" id="PS51192"/>
    </source>
</evidence>
<evidence type="ECO:0000256" key="8">
    <source>
        <dbReference type="PROSITE-ProRule" id="PRU00552"/>
    </source>
</evidence>
<dbReference type="Gene3D" id="3.30.70.330">
    <property type="match status" value="1"/>
</dbReference>
<dbReference type="PANTHER" id="PTHR47963:SF8">
    <property type="entry name" value="ATP-DEPENDENT RNA HELICASE DEAD"/>
    <property type="match status" value="1"/>
</dbReference>
<comment type="caution">
    <text evidence="14">The sequence shown here is derived from an EMBL/GenBank/DDBJ whole genome shotgun (WGS) entry which is preliminary data.</text>
</comment>
<dbReference type="InterPro" id="IPR001650">
    <property type="entry name" value="Helicase_C-like"/>
</dbReference>
<keyword evidence="3 9" id="KW-0547">Nucleotide-binding</keyword>
<keyword evidence="4 9" id="KW-0378">Hydrolase</keyword>
<evidence type="ECO:0000313" key="15">
    <source>
        <dbReference type="Proteomes" id="UP001442364"/>
    </source>
</evidence>
<dbReference type="CDD" id="cd12252">
    <property type="entry name" value="RRM_DbpA"/>
    <property type="match status" value="1"/>
</dbReference>
<dbReference type="PROSITE" id="PS51194">
    <property type="entry name" value="HELICASE_CTER"/>
    <property type="match status" value="1"/>
</dbReference>
<dbReference type="CDD" id="cd00268">
    <property type="entry name" value="DEADc"/>
    <property type="match status" value="1"/>
</dbReference>
<evidence type="ECO:0000256" key="3">
    <source>
        <dbReference type="ARBA" id="ARBA00022741"/>
    </source>
</evidence>
<dbReference type="PANTHER" id="PTHR47963">
    <property type="entry name" value="DEAD-BOX ATP-DEPENDENT RNA HELICASE 47, MITOCHONDRIAL"/>
    <property type="match status" value="1"/>
</dbReference>
<dbReference type="InterPro" id="IPR014001">
    <property type="entry name" value="Helicase_ATP-bd"/>
</dbReference>
<dbReference type="PROSITE" id="PS51195">
    <property type="entry name" value="Q_MOTIF"/>
    <property type="match status" value="1"/>
</dbReference>
<keyword evidence="5 9" id="KW-0347">Helicase</keyword>
<dbReference type="InterPro" id="IPR012677">
    <property type="entry name" value="Nucleotide-bd_a/b_plait_sf"/>
</dbReference>
<organism evidence="14 15">
    <name type="scientific">[Lactobacillus] rogosae</name>
    <dbReference type="NCBI Taxonomy" id="706562"/>
    <lineage>
        <taxon>Bacteria</taxon>
        <taxon>Bacillati</taxon>
        <taxon>Bacillota</taxon>
        <taxon>Clostridia</taxon>
        <taxon>Lachnospirales</taxon>
        <taxon>Lachnospiraceae</taxon>
        <taxon>Lachnospira</taxon>
    </lineage>
</organism>
<dbReference type="InterPro" id="IPR014014">
    <property type="entry name" value="RNA_helicase_DEAD_Q_motif"/>
</dbReference>
<feature type="domain" description="Helicase ATP-binding" evidence="11">
    <location>
        <begin position="32"/>
        <end position="203"/>
    </location>
</feature>
<dbReference type="InterPro" id="IPR057325">
    <property type="entry name" value="DeaD_dimer"/>
</dbReference>
<feature type="compositionally biased region" description="Basic residues" evidence="10">
    <location>
        <begin position="529"/>
        <end position="545"/>
    </location>
</feature>
<evidence type="ECO:0000256" key="10">
    <source>
        <dbReference type="SAM" id="MobiDB-lite"/>
    </source>
</evidence>
<feature type="short sequence motif" description="Q motif" evidence="8">
    <location>
        <begin position="1"/>
        <end position="29"/>
    </location>
</feature>
<evidence type="ECO:0000313" key="14">
    <source>
        <dbReference type="EMBL" id="MEQ2378985.1"/>
    </source>
</evidence>
<dbReference type="Pfam" id="PF03880">
    <property type="entry name" value="DbpA"/>
    <property type="match status" value="1"/>
</dbReference>
<dbReference type="SMART" id="SM00487">
    <property type="entry name" value="DEXDc"/>
    <property type="match status" value="1"/>
</dbReference>
<keyword evidence="2" id="KW-0963">Cytoplasm</keyword>
<evidence type="ECO:0000256" key="9">
    <source>
        <dbReference type="RuleBase" id="RU000492"/>
    </source>
</evidence>
<evidence type="ECO:0000256" key="5">
    <source>
        <dbReference type="ARBA" id="ARBA00022806"/>
    </source>
</evidence>
<evidence type="ECO:0000256" key="2">
    <source>
        <dbReference type="ARBA" id="ARBA00022490"/>
    </source>
</evidence>
<evidence type="ECO:0000256" key="4">
    <source>
        <dbReference type="ARBA" id="ARBA00022801"/>
    </source>
</evidence>
<dbReference type="GO" id="GO:0004386">
    <property type="term" value="F:helicase activity"/>
    <property type="evidence" value="ECO:0007669"/>
    <property type="project" value="UniProtKB-KW"/>
</dbReference>
<sequence>MKFDELNIDERILRAIEDMGFEETSPIQTQAIPAVCEGIDVVGQAQTGTGKTAAYTIPMLMKIDPQIKKPQAIVLCPTRELAVQVAEEIRKLAKYMSDIKVLPVYGGQEIVRQIKSLKTGVQIIVGTPGRVMDHMRRKTVKFDNINMVILDEADEMLDMGFREDMETILTETPEDRQTVMFSATMPKAIMDIARNFQKDARIIKVVRKELTVSNIEQFYYEVRPKNKTEVLCRLIDIYNPRLSVVFCNTKRQVDELISELKGRGYFADGIHGDMKQQQRDRVMDDFRSGKVDILIATDVAARGIDVDDVDMVFNYDIPQDEEYYVHRIGRTGRAGRSGMALSFISGKEVYKLKDIERYCKTKILAKPVPSLDDVKNTKLDNMFDKIRQTIEEGGLTDMVNLVEEHVNQEEYTSMDMAAALLKMLIGDTLDREDEVEEFHFDTDKDDSRMVRLFINIGKKDKIKPANILGAIAGESGMPGKLVGAIDMMDNYTFVDVPAIHAEKILKAMNDNVQIKGRRVNVEKANQSRGKGRGKGKHKDKARKNK</sequence>
<evidence type="ECO:0000259" key="13">
    <source>
        <dbReference type="PROSITE" id="PS51195"/>
    </source>
</evidence>
<reference evidence="14 15" key="1">
    <citation type="submission" date="2024-03" db="EMBL/GenBank/DDBJ databases">
        <title>Human intestinal bacterial collection.</title>
        <authorList>
            <person name="Pauvert C."/>
            <person name="Hitch T.C.A."/>
            <person name="Clavel T."/>
        </authorList>
    </citation>
    <scope>NUCLEOTIDE SEQUENCE [LARGE SCALE GENOMIC DNA]</scope>
    <source>
        <strain evidence="14 15">CLA-AA-H255</strain>
    </source>
</reference>
<dbReference type="RefSeq" id="WP_022502642.1">
    <property type="nucleotide sequence ID" value="NZ_DAWDIQ010000002.1"/>
</dbReference>
<evidence type="ECO:0000259" key="12">
    <source>
        <dbReference type="PROSITE" id="PS51194"/>
    </source>
</evidence>
<dbReference type="Pfam" id="PF00271">
    <property type="entry name" value="Helicase_C"/>
    <property type="match status" value="1"/>
</dbReference>
<dbReference type="GO" id="GO:0016787">
    <property type="term" value="F:hydrolase activity"/>
    <property type="evidence" value="ECO:0007669"/>
    <property type="project" value="UniProtKB-KW"/>
</dbReference>
<dbReference type="InterPro" id="IPR000629">
    <property type="entry name" value="RNA-helicase_DEAD-box_CS"/>
</dbReference>
<keyword evidence="15" id="KW-1185">Reference proteome</keyword>
<dbReference type="InterPro" id="IPR011545">
    <property type="entry name" value="DEAD/DEAH_box_helicase_dom"/>
</dbReference>
<evidence type="ECO:0000256" key="7">
    <source>
        <dbReference type="ARBA" id="ARBA00023016"/>
    </source>
</evidence>
<keyword evidence="7" id="KW-0346">Stress response</keyword>
<comment type="similarity">
    <text evidence="9">Belongs to the DEAD box helicase family.</text>
</comment>
<evidence type="ECO:0000256" key="1">
    <source>
        <dbReference type="ARBA" id="ARBA00012552"/>
    </source>
</evidence>
<proteinExistence type="inferred from homology"/>
<protein>
    <recommendedName>
        <fullName evidence="1">RNA helicase</fullName>
        <ecNumber evidence="1">3.6.4.13</ecNumber>
    </recommendedName>
</protein>
<evidence type="ECO:0000256" key="6">
    <source>
        <dbReference type="ARBA" id="ARBA00022840"/>
    </source>
</evidence>
<dbReference type="PROSITE" id="PS51192">
    <property type="entry name" value="HELICASE_ATP_BIND_1"/>
    <property type="match status" value="1"/>
</dbReference>
<gene>
    <name evidence="14" type="ORF">WMO14_03670</name>
</gene>
<dbReference type="PROSITE" id="PS00039">
    <property type="entry name" value="DEAD_ATP_HELICASE"/>
    <property type="match status" value="1"/>
</dbReference>
<dbReference type="EC" id="3.6.4.13" evidence="1"/>
<dbReference type="InterPro" id="IPR044742">
    <property type="entry name" value="DEAD/DEAH_RhlB"/>
</dbReference>
<dbReference type="InterPro" id="IPR027417">
    <property type="entry name" value="P-loop_NTPase"/>
</dbReference>